<dbReference type="GO" id="GO:0052621">
    <property type="term" value="F:diguanylate cyclase activity"/>
    <property type="evidence" value="ECO:0007669"/>
    <property type="project" value="UniProtKB-EC"/>
</dbReference>
<comment type="cofactor">
    <cofactor evidence="1">
        <name>Mg(2+)</name>
        <dbReference type="ChEBI" id="CHEBI:18420"/>
    </cofactor>
</comment>
<name>A0A0F4NP91_9VIBR</name>
<dbReference type="Gene3D" id="3.30.70.270">
    <property type="match status" value="1"/>
</dbReference>
<dbReference type="Pfam" id="PF00990">
    <property type="entry name" value="GGDEF"/>
    <property type="match status" value="1"/>
</dbReference>
<keyword evidence="3" id="KW-1133">Transmembrane helix</keyword>
<dbReference type="PATRIC" id="fig|579748.3.peg.796"/>
<proteinExistence type="predicted"/>
<dbReference type="EC" id="2.7.7.65" evidence="2"/>
<dbReference type="PANTHER" id="PTHR45138">
    <property type="entry name" value="REGULATORY COMPONENTS OF SENSORY TRANSDUCTION SYSTEM"/>
    <property type="match status" value="1"/>
</dbReference>
<dbReference type="CDD" id="cd01949">
    <property type="entry name" value="GGDEF"/>
    <property type="match status" value="1"/>
</dbReference>
<dbReference type="InterPro" id="IPR001638">
    <property type="entry name" value="Solute-binding_3/MltF_N"/>
</dbReference>
<evidence type="ECO:0000259" key="4">
    <source>
        <dbReference type="PROSITE" id="PS50887"/>
    </source>
</evidence>
<dbReference type="STRING" id="579748.TW81_03835"/>
<protein>
    <recommendedName>
        <fullName evidence="2">diguanylate cyclase</fullName>
        <ecNumber evidence="2">2.7.7.65</ecNumber>
    </recommendedName>
</protein>
<dbReference type="SUPFAM" id="SSF55073">
    <property type="entry name" value="Nucleotide cyclase"/>
    <property type="match status" value="1"/>
</dbReference>
<reference evidence="5 6" key="1">
    <citation type="journal article" date="2015" name="BMC Genomics">
        <title>Genome mining reveals unlocked bioactive potential of marine Gram-negative bacteria.</title>
        <authorList>
            <person name="Machado H."/>
            <person name="Sonnenschein E.C."/>
            <person name="Melchiorsen J."/>
            <person name="Gram L."/>
        </authorList>
    </citation>
    <scope>NUCLEOTIDE SEQUENCE [LARGE SCALE GENOMIC DNA]</scope>
    <source>
        <strain evidence="5 6">S2757</strain>
    </source>
</reference>
<dbReference type="InterPro" id="IPR029787">
    <property type="entry name" value="Nucleotide_cyclase"/>
</dbReference>
<dbReference type="InterPro" id="IPR050469">
    <property type="entry name" value="Diguanylate_Cyclase"/>
</dbReference>
<dbReference type="FunFam" id="3.30.70.270:FF:000001">
    <property type="entry name" value="Diguanylate cyclase domain protein"/>
    <property type="match status" value="1"/>
</dbReference>
<keyword evidence="6" id="KW-1185">Reference proteome</keyword>
<dbReference type="InterPro" id="IPR043128">
    <property type="entry name" value="Rev_trsase/Diguanyl_cyclase"/>
</dbReference>
<dbReference type="GO" id="GO:0043709">
    <property type="term" value="P:cell adhesion involved in single-species biofilm formation"/>
    <property type="evidence" value="ECO:0007669"/>
    <property type="project" value="TreeGrafter"/>
</dbReference>
<dbReference type="NCBIfam" id="TIGR00254">
    <property type="entry name" value="GGDEF"/>
    <property type="match status" value="1"/>
</dbReference>
<dbReference type="AlphaFoldDB" id="A0A0F4NP91"/>
<dbReference type="GO" id="GO:0005886">
    <property type="term" value="C:plasma membrane"/>
    <property type="evidence" value="ECO:0007669"/>
    <property type="project" value="TreeGrafter"/>
</dbReference>
<dbReference type="EMBL" id="JXXV01000007">
    <property type="protein sequence ID" value="KJY84668.1"/>
    <property type="molecule type" value="Genomic_DNA"/>
</dbReference>
<evidence type="ECO:0000256" key="3">
    <source>
        <dbReference type="SAM" id="Phobius"/>
    </source>
</evidence>
<evidence type="ECO:0000256" key="2">
    <source>
        <dbReference type="ARBA" id="ARBA00012528"/>
    </source>
</evidence>
<dbReference type="GO" id="GO:1902201">
    <property type="term" value="P:negative regulation of bacterial-type flagellum-dependent cell motility"/>
    <property type="evidence" value="ECO:0007669"/>
    <property type="project" value="TreeGrafter"/>
</dbReference>
<dbReference type="PANTHER" id="PTHR45138:SF5">
    <property type="entry name" value="BIFUNCTIONAL PERIPLASMIC SUBSTRATE BINDING PROTEIN_CYTOPLASMIC DIGUANYLATE CYCLASE"/>
    <property type="match status" value="1"/>
</dbReference>
<dbReference type="Proteomes" id="UP000033673">
    <property type="component" value="Unassembled WGS sequence"/>
</dbReference>
<organism evidence="5 6">
    <name type="scientific">Vibrio galatheae</name>
    <dbReference type="NCBI Taxonomy" id="579748"/>
    <lineage>
        <taxon>Bacteria</taxon>
        <taxon>Pseudomonadati</taxon>
        <taxon>Pseudomonadota</taxon>
        <taxon>Gammaproteobacteria</taxon>
        <taxon>Vibrionales</taxon>
        <taxon>Vibrionaceae</taxon>
        <taxon>Vibrio</taxon>
    </lineage>
</organism>
<evidence type="ECO:0000313" key="6">
    <source>
        <dbReference type="Proteomes" id="UP000033673"/>
    </source>
</evidence>
<dbReference type="SMART" id="SM00267">
    <property type="entry name" value="GGDEF"/>
    <property type="match status" value="1"/>
</dbReference>
<sequence length="459" mass="51616">MAGIGVVRLFIGLLAVLITFGAHADHQEKLVVANSKAWKPFSFINQKGEPDGILIDYWREYGRKNAVAIEFLLLDWQGSLDAVKDGRADIHAGLLWSEQRDSYLDYAPEIITIDTQMYINQDLIGTDLDEFMLGKHQYQVGVVTGGYEEEFTQRHFPNLNLNSYANNQLMIDAAFNGELDAFVAELQVANFYLFSSRDPQRFVGVRHLYSGELRAAVAEGNKELQQQITRGMNTFGVDDKQKVLNRWMYVSTVYPEYLFPIAALIIGVATLAYIVALNLTVKVRTRALKQANMELKKLAETDQLTELSNRRHFFEEFQNWLYAGGSIAVMVFDIDDFKKVNDNFGHQTGDEVIKSVAHAASGVLGENDLMGRVGGEEFAVALSGIRFEEALAVAEKICNVIRKVRLQQYPDLKVTVSLGCAYYSKAQLSSSLSDADKLMYQSKTEGKDRVTAKRMDHRA</sequence>
<dbReference type="SUPFAM" id="SSF53850">
    <property type="entry name" value="Periplasmic binding protein-like II"/>
    <property type="match status" value="1"/>
</dbReference>
<dbReference type="Pfam" id="PF00497">
    <property type="entry name" value="SBP_bac_3"/>
    <property type="match status" value="1"/>
</dbReference>
<feature type="transmembrane region" description="Helical" evidence="3">
    <location>
        <begin position="257"/>
        <end position="279"/>
    </location>
</feature>
<evidence type="ECO:0000313" key="5">
    <source>
        <dbReference type="EMBL" id="KJY84668.1"/>
    </source>
</evidence>
<dbReference type="SMART" id="SM00062">
    <property type="entry name" value="PBPb"/>
    <property type="match status" value="1"/>
</dbReference>
<dbReference type="CDD" id="cd13706">
    <property type="entry name" value="PBP2_HisK_like_1"/>
    <property type="match status" value="1"/>
</dbReference>
<dbReference type="PROSITE" id="PS50887">
    <property type="entry name" value="GGDEF"/>
    <property type="match status" value="1"/>
</dbReference>
<keyword evidence="3" id="KW-0812">Transmembrane</keyword>
<keyword evidence="3" id="KW-0472">Membrane</keyword>
<evidence type="ECO:0000256" key="1">
    <source>
        <dbReference type="ARBA" id="ARBA00001946"/>
    </source>
</evidence>
<gene>
    <name evidence="5" type="ORF">TW81_03835</name>
</gene>
<comment type="caution">
    <text evidence="5">The sequence shown here is derived from an EMBL/GenBank/DDBJ whole genome shotgun (WGS) entry which is preliminary data.</text>
</comment>
<dbReference type="Gene3D" id="3.40.190.10">
    <property type="entry name" value="Periplasmic binding protein-like II"/>
    <property type="match status" value="2"/>
</dbReference>
<dbReference type="InterPro" id="IPR000160">
    <property type="entry name" value="GGDEF_dom"/>
</dbReference>
<accession>A0A0F4NP91</accession>
<feature type="domain" description="GGDEF" evidence="4">
    <location>
        <begin position="325"/>
        <end position="455"/>
    </location>
</feature>